<gene>
    <name evidence="1" type="ORF">CD32_11730</name>
</gene>
<reference evidence="1 2" key="1">
    <citation type="submission" date="2014-02" db="EMBL/GenBank/DDBJ databases">
        <title>Draft genome sequence of Lysinibacillus odysseyi NBRC 100172.</title>
        <authorList>
            <person name="Zhang F."/>
            <person name="Wang G."/>
            <person name="Zhang L."/>
        </authorList>
    </citation>
    <scope>NUCLEOTIDE SEQUENCE [LARGE SCALE GENOMIC DNA]</scope>
    <source>
        <strain evidence="1 2">NBRC 100172</strain>
    </source>
</reference>
<comment type="caution">
    <text evidence="1">The sequence shown here is derived from an EMBL/GenBank/DDBJ whole genome shotgun (WGS) entry which is preliminary data.</text>
</comment>
<evidence type="ECO:0000313" key="1">
    <source>
        <dbReference type="EMBL" id="KGR84266.1"/>
    </source>
</evidence>
<dbReference type="RefSeq" id="WP_036154801.1">
    <property type="nucleotide sequence ID" value="NZ_AVCX01000005.1"/>
</dbReference>
<dbReference type="AlphaFoldDB" id="A0A0A3IHN8"/>
<protein>
    <submittedName>
        <fullName evidence="1">Uncharacterized protein</fullName>
    </submittedName>
</protein>
<dbReference type="EMBL" id="JPVP01000056">
    <property type="protein sequence ID" value="KGR84266.1"/>
    <property type="molecule type" value="Genomic_DNA"/>
</dbReference>
<evidence type="ECO:0000313" key="2">
    <source>
        <dbReference type="Proteomes" id="UP000030437"/>
    </source>
</evidence>
<proteinExistence type="predicted"/>
<accession>A0A0A3IHN8</accession>
<dbReference type="Proteomes" id="UP000030437">
    <property type="component" value="Unassembled WGS sequence"/>
</dbReference>
<keyword evidence="2" id="KW-1185">Reference proteome</keyword>
<name>A0A0A3IHN8_9BACI</name>
<sequence>MKLICKACNLEISEPLTELKNLSLINKNDGQDYIPRGFYLIQQETAYQILKGSIIINIKDLINSKHHSDGSRLNGCCGLDGCDGMNRVCLHDHEIGTEYSDCWRYHKVILNPELVELISN</sequence>
<dbReference type="eggNOG" id="ENOG5032YZM">
    <property type="taxonomic scope" value="Bacteria"/>
</dbReference>
<dbReference type="OrthoDB" id="1191130at2"/>
<organism evidence="1 2">
    <name type="scientific">Lysinibacillus odysseyi 34hs-1 = NBRC 100172</name>
    <dbReference type="NCBI Taxonomy" id="1220589"/>
    <lineage>
        <taxon>Bacteria</taxon>
        <taxon>Bacillati</taxon>
        <taxon>Bacillota</taxon>
        <taxon>Bacilli</taxon>
        <taxon>Bacillales</taxon>
        <taxon>Bacillaceae</taxon>
        <taxon>Lysinibacillus</taxon>
    </lineage>
</organism>